<accession>A0A2U2N275</accession>
<dbReference type="HAMAP" id="MF_01523">
    <property type="entry name" value="16SrRNA_methyltr_J"/>
    <property type="match status" value="1"/>
</dbReference>
<gene>
    <name evidence="1" type="primary">rsmJ</name>
    <name evidence="2" type="ORF">DEM34_09505</name>
</gene>
<keyword evidence="3" id="KW-1185">Reference proteome</keyword>
<feature type="binding site" evidence="1">
    <location>
        <position position="177"/>
    </location>
    <ligand>
        <name>S-adenosyl-L-methionine</name>
        <dbReference type="ChEBI" id="CHEBI:59789"/>
    </ligand>
</feature>
<comment type="catalytic activity">
    <reaction evidence="1">
        <text>guanosine(1516) in 16S rRNA + S-adenosyl-L-methionine = N(2)-methylguanosine(1516) in 16S rRNA + S-adenosyl-L-homocysteine + H(+)</text>
        <dbReference type="Rhea" id="RHEA:43220"/>
        <dbReference type="Rhea" id="RHEA-COMP:10412"/>
        <dbReference type="Rhea" id="RHEA-COMP:10413"/>
        <dbReference type="ChEBI" id="CHEBI:15378"/>
        <dbReference type="ChEBI" id="CHEBI:57856"/>
        <dbReference type="ChEBI" id="CHEBI:59789"/>
        <dbReference type="ChEBI" id="CHEBI:74269"/>
        <dbReference type="ChEBI" id="CHEBI:74481"/>
        <dbReference type="EC" id="2.1.1.242"/>
    </reaction>
</comment>
<dbReference type="PANTHER" id="PTHR36112:SF1">
    <property type="entry name" value="RIBOSOMAL RNA SMALL SUBUNIT METHYLTRANSFERASE J"/>
    <property type="match status" value="1"/>
</dbReference>
<keyword evidence="1" id="KW-0949">S-adenosyl-L-methionine</keyword>
<keyword evidence="1" id="KW-0963">Cytoplasm</keyword>
<dbReference type="Pfam" id="PF04445">
    <property type="entry name" value="SAM_MT"/>
    <property type="match status" value="1"/>
</dbReference>
<keyword evidence="1 2" id="KW-0808">Transferase</keyword>
<dbReference type="GO" id="GO:0005737">
    <property type="term" value="C:cytoplasm"/>
    <property type="evidence" value="ECO:0007669"/>
    <property type="project" value="UniProtKB-SubCell"/>
</dbReference>
<dbReference type="GO" id="GO:0008990">
    <property type="term" value="F:rRNA (guanine-N2-)-methyltransferase activity"/>
    <property type="evidence" value="ECO:0007669"/>
    <property type="project" value="UniProtKB-UniRule"/>
</dbReference>
<proteinExistence type="inferred from homology"/>
<sequence length="260" mass="27679">MAADPPPVVTEPGADAGAAQALAARLGVEAANEPPASGLYLACGPDGLALCRAGRPPTRLRPDFVHGPQGFRRVRLSARREALARACRLHRRPGLNIVDATAGLGRDGFVLAALGARVTLLEHSPVVAALLEDALLRARADPSTRATAERMVLITTDAVPWLRQLPEHRHPEVVTLDPMYAGSRRGAAGKTLALLQALLGPPDDPAPLLQAALSAARERVVVKRHRHAPPLADRKPDHAIQGRSTRFDVYGAKRLLSEPL</sequence>
<dbReference type="Gene3D" id="3.40.50.150">
    <property type="entry name" value="Vaccinia Virus protein VP39"/>
    <property type="match status" value="1"/>
</dbReference>
<dbReference type="PANTHER" id="PTHR36112">
    <property type="entry name" value="RIBOSOMAL RNA SMALL SUBUNIT METHYLTRANSFERASE J"/>
    <property type="match status" value="1"/>
</dbReference>
<dbReference type="OrthoDB" id="3191794at2"/>
<comment type="caution">
    <text evidence="1">Lacks conserved residue(s) required for the propagation of feature annotation.</text>
</comment>
<dbReference type="Proteomes" id="UP000245474">
    <property type="component" value="Unassembled WGS sequence"/>
</dbReference>
<comment type="caution">
    <text evidence="2">The sequence shown here is derived from an EMBL/GenBank/DDBJ whole genome shotgun (WGS) entry which is preliminary data.</text>
</comment>
<organism evidence="2 3">
    <name type="scientific">Sediminicurvatus halobius</name>
    <dbReference type="NCBI Taxonomy" id="2182432"/>
    <lineage>
        <taxon>Bacteria</taxon>
        <taxon>Pseudomonadati</taxon>
        <taxon>Pseudomonadota</taxon>
        <taxon>Gammaproteobacteria</taxon>
        <taxon>Chromatiales</taxon>
        <taxon>Ectothiorhodospiraceae</taxon>
        <taxon>Sediminicurvatus</taxon>
    </lineage>
</organism>
<keyword evidence="1 2" id="KW-0489">Methyltransferase</keyword>
<comment type="subcellular location">
    <subcellularLocation>
        <location evidence="1">Cytoplasm</location>
    </subcellularLocation>
</comment>
<dbReference type="RefSeq" id="WP_109678578.1">
    <property type="nucleotide sequence ID" value="NZ_CP086615.1"/>
</dbReference>
<reference evidence="2 3" key="1">
    <citation type="submission" date="2018-05" db="EMBL/GenBank/DDBJ databases">
        <title>Spiribacter halobius sp. nov., a moderately halophilic bacterium isolated from marine solar saltern.</title>
        <authorList>
            <person name="Zheng W.-S."/>
            <person name="Lu D.-C."/>
            <person name="Du Z.-J."/>
        </authorList>
    </citation>
    <scope>NUCLEOTIDE SEQUENCE [LARGE SCALE GENOMIC DNA]</scope>
    <source>
        <strain evidence="2 3">E85</strain>
    </source>
</reference>
<dbReference type="InterPro" id="IPR007536">
    <property type="entry name" value="16SrRNA_methylTrfase_J"/>
</dbReference>
<dbReference type="EC" id="2.1.1.242" evidence="1"/>
<comment type="similarity">
    <text evidence="1">Belongs to the methyltransferase superfamily. RsmJ family.</text>
</comment>
<dbReference type="SUPFAM" id="SSF53335">
    <property type="entry name" value="S-adenosyl-L-methionine-dependent methyltransferases"/>
    <property type="match status" value="1"/>
</dbReference>
<name>A0A2U2N275_9GAMM</name>
<feature type="binding site" evidence="1">
    <location>
        <begin position="106"/>
        <end position="107"/>
    </location>
    <ligand>
        <name>S-adenosyl-L-methionine</name>
        <dbReference type="ChEBI" id="CHEBI:59789"/>
    </ligand>
</feature>
<evidence type="ECO:0000313" key="2">
    <source>
        <dbReference type="EMBL" id="PWG63079.1"/>
    </source>
</evidence>
<dbReference type="InterPro" id="IPR029063">
    <property type="entry name" value="SAM-dependent_MTases_sf"/>
</dbReference>
<comment type="function">
    <text evidence="1">Specifically methylates the guanosine in position 1516 of 16S rRNA.</text>
</comment>
<evidence type="ECO:0000313" key="3">
    <source>
        <dbReference type="Proteomes" id="UP000245474"/>
    </source>
</evidence>
<evidence type="ECO:0000256" key="1">
    <source>
        <dbReference type="HAMAP-Rule" id="MF_01523"/>
    </source>
</evidence>
<dbReference type="EMBL" id="QFFI01000013">
    <property type="protein sequence ID" value="PWG63079.1"/>
    <property type="molecule type" value="Genomic_DNA"/>
</dbReference>
<protein>
    <recommendedName>
        <fullName evidence="1">Ribosomal RNA small subunit methyltransferase J</fullName>
        <ecNumber evidence="1">2.1.1.242</ecNumber>
    </recommendedName>
    <alternativeName>
        <fullName evidence="1">16S rRNA m2G1516 methyltransferase</fullName>
    </alternativeName>
    <alternativeName>
        <fullName evidence="1">rRNA (guanine-N(2)-)-methyltransferase</fullName>
    </alternativeName>
</protein>
<keyword evidence="1" id="KW-0698">rRNA processing</keyword>
<dbReference type="AlphaFoldDB" id="A0A2U2N275"/>